<accession>A0A8J4Q1Y0</accession>
<keyword evidence="2" id="KW-0472">Membrane</keyword>
<evidence type="ECO:0000313" key="3">
    <source>
        <dbReference type="EMBL" id="KAF2076632.1"/>
    </source>
</evidence>
<reference evidence="3" key="1">
    <citation type="submission" date="2020-01" db="EMBL/GenBank/DDBJ databases">
        <title>Development of genomics and gene disruption for Polysphondylium violaceum indicates a role for the polyketide synthase stlB in stalk morphogenesis.</title>
        <authorList>
            <person name="Narita B."/>
            <person name="Kawabe Y."/>
            <person name="Kin K."/>
            <person name="Saito T."/>
            <person name="Gibbs R."/>
            <person name="Kuspa A."/>
            <person name="Muzny D."/>
            <person name="Queller D."/>
            <person name="Richards S."/>
            <person name="Strassman J."/>
            <person name="Sucgang R."/>
            <person name="Worley K."/>
            <person name="Schaap P."/>
        </authorList>
    </citation>
    <scope>NUCLEOTIDE SEQUENCE</scope>
    <source>
        <strain evidence="3">QSvi11</strain>
    </source>
</reference>
<keyword evidence="4" id="KW-1185">Reference proteome</keyword>
<name>A0A8J4Q1Y0_9MYCE</name>
<feature type="region of interest" description="Disordered" evidence="1">
    <location>
        <begin position="56"/>
        <end position="103"/>
    </location>
</feature>
<dbReference type="Proteomes" id="UP000695562">
    <property type="component" value="Unassembled WGS sequence"/>
</dbReference>
<keyword evidence="2" id="KW-0812">Transmembrane</keyword>
<comment type="caution">
    <text evidence="3">The sequence shown here is derived from an EMBL/GenBank/DDBJ whole genome shotgun (WGS) entry which is preliminary data.</text>
</comment>
<protein>
    <recommendedName>
        <fullName evidence="5">Transmembrane protein</fullName>
    </recommendedName>
</protein>
<gene>
    <name evidence="3" type="ORF">CYY_002061</name>
</gene>
<dbReference type="AlphaFoldDB" id="A0A8J4Q1Y0"/>
<evidence type="ECO:0000313" key="4">
    <source>
        <dbReference type="Proteomes" id="UP000695562"/>
    </source>
</evidence>
<proteinExistence type="predicted"/>
<keyword evidence="2" id="KW-1133">Transmembrane helix</keyword>
<dbReference type="OrthoDB" id="17336at2759"/>
<feature type="transmembrane region" description="Helical" evidence="2">
    <location>
        <begin position="33"/>
        <end position="52"/>
    </location>
</feature>
<evidence type="ECO:0000256" key="1">
    <source>
        <dbReference type="SAM" id="MobiDB-lite"/>
    </source>
</evidence>
<evidence type="ECO:0008006" key="5">
    <source>
        <dbReference type="Google" id="ProtNLM"/>
    </source>
</evidence>
<sequence length="103" mass="12148">MSNNEETSRFRKVLDALGIEAKPKTLRGKLLKGFHLVTIPLFFVILITKPYVEERNERRRLNREREQENKASELAKQKSEEFAKKYPEIQQHMDNMKKSTGSK</sequence>
<organism evidence="3 4">
    <name type="scientific">Polysphondylium violaceum</name>
    <dbReference type="NCBI Taxonomy" id="133409"/>
    <lineage>
        <taxon>Eukaryota</taxon>
        <taxon>Amoebozoa</taxon>
        <taxon>Evosea</taxon>
        <taxon>Eumycetozoa</taxon>
        <taxon>Dictyostelia</taxon>
        <taxon>Dictyosteliales</taxon>
        <taxon>Dictyosteliaceae</taxon>
        <taxon>Polysphondylium</taxon>
    </lineage>
</organism>
<evidence type="ECO:0000256" key="2">
    <source>
        <dbReference type="SAM" id="Phobius"/>
    </source>
</evidence>
<dbReference type="EMBL" id="AJWJ01000054">
    <property type="protein sequence ID" value="KAF2076632.1"/>
    <property type="molecule type" value="Genomic_DNA"/>
</dbReference>
<feature type="compositionally biased region" description="Basic and acidic residues" evidence="1">
    <location>
        <begin position="56"/>
        <end position="87"/>
    </location>
</feature>